<organism evidence="1">
    <name type="scientific">viral metagenome</name>
    <dbReference type="NCBI Taxonomy" id="1070528"/>
    <lineage>
        <taxon>unclassified sequences</taxon>
        <taxon>metagenomes</taxon>
        <taxon>organismal metagenomes</taxon>
    </lineage>
</organism>
<protein>
    <recommendedName>
        <fullName evidence="2">Protein kinase domain-containing protein</fullName>
    </recommendedName>
</protein>
<dbReference type="Gene3D" id="1.10.510.10">
    <property type="entry name" value="Transferase(Phosphotransferase) domain 1"/>
    <property type="match status" value="1"/>
</dbReference>
<dbReference type="InterPro" id="IPR011009">
    <property type="entry name" value="Kinase-like_dom_sf"/>
</dbReference>
<dbReference type="GO" id="GO:0072354">
    <property type="term" value="F:histone H3T3 kinase activity"/>
    <property type="evidence" value="ECO:0007669"/>
    <property type="project" value="TreeGrafter"/>
</dbReference>
<sequence length="531" mass="62402">MEKNNLNEISGFNYLLDYYNTHKNTKWTEWLQFDQTFCKHGKQGLVGLLHLKKSPKEKQVKFIFKISQYINYLVQHEYTVMKGLNELALYCPHFCKAIGTILCEVDPTVKKTGNPFQITTKYPIEKEVLLSEHIDKATSLYNYIKSDKIDDDIIYSTVKQVLIAIAIAQRKKKFTHYDLHSSNILMKKCNKDVVFLYVLDNENQFCVPTLGHYPIIIDFGFSYINNLEDNPAWSSMAHTNVGFMSDRYDHVADPKLFLVTVSKELKNKRNNKKANIFRNIVKNIFRSLTIDWDCGWDKKTKRGASDYVINMLESYNKNSNLFDNYNHYCIDLIQSLIILPLQEQKYDNIDKSYTTFLKEFVKIENEIGNPFYNLYILKGIVDIAREVRADYINTKSRPNAVGYFRRSVFERINCVSKYCNPKDIHFEKMLCSLLCLSKNIEGILYDVVETRMKEKQFEYNKMHLQTIEQIYGAIEANLEHKYKFNKNTVVFVMNCITEDCSRLKLTPEICKQVNNIHQLEKGSFLYYLTKP</sequence>
<dbReference type="GO" id="GO:0000278">
    <property type="term" value="P:mitotic cell cycle"/>
    <property type="evidence" value="ECO:0007669"/>
    <property type="project" value="TreeGrafter"/>
</dbReference>
<evidence type="ECO:0008006" key="2">
    <source>
        <dbReference type="Google" id="ProtNLM"/>
    </source>
</evidence>
<evidence type="ECO:0000313" key="1">
    <source>
        <dbReference type="EMBL" id="QHU05932.1"/>
    </source>
</evidence>
<proteinExistence type="predicted"/>
<dbReference type="GO" id="GO:0035556">
    <property type="term" value="P:intracellular signal transduction"/>
    <property type="evidence" value="ECO:0007669"/>
    <property type="project" value="TreeGrafter"/>
</dbReference>
<reference evidence="1" key="1">
    <citation type="journal article" date="2020" name="Nature">
        <title>Giant virus diversity and host interactions through global metagenomics.</title>
        <authorList>
            <person name="Schulz F."/>
            <person name="Roux S."/>
            <person name="Paez-Espino D."/>
            <person name="Jungbluth S."/>
            <person name="Walsh D.A."/>
            <person name="Denef V.J."/>
            <person name="McMahon K.D."/>
            <person name="Konstantinidis K.T."/>
            <person name="Eloe-Fadrosh E.A."/>
            <person name="Kyrpides N.C."/>
            <person name="Woyke T."/>
        </authorList>
    </citation>
    <scope>NUCLEOTIDE SEQUENCE</scope>
    <source>
        <strain evidence="1">GVMAG-M-3300027736-24</strain>
    </source>
</reference>
<dbReference type="GO" id="GO:0005634">
    <property type="term" value="C:nucleus"/>
    <property type="evidence" value="ECO:0007669"/>
    <property type="project" value="TreeGrafter"/>
</dbReference>
<dbReference type="SUPFAM" id="SSF56112">
    <property type="entry name" value="Protein kinase-like (PK-like)"/>
    <property type="match status" value="1"/>
</dbReference>
<name>A0A6C0JJX0_9ZZZZ</name>
<dbReference type="PANTHER" id="PTHR24419">
    <property type="entry name" value="INTERLEUKIN-1 RECEPTOR-ASSOCIATED KINASE"/>
    <property type="match status" value="1"/>
</dbReference>
<dbReference type="GO" id="GO:0005737">
    <property type="term" value="C:cytoplasm"/>
    <property type="evidence" value="ECO:0007669"/>
    <property type="project" value="TreeGrafter"/>
</dbReference>
<dbReference type="AlphaFoldDB" id="A0A6C0JJX0"/>
<dbReference type="PANTHER" id="PTHR24419:SF18">
    <property type="entry name" value="SERINE_THREONINE-PROTEIN KINASE HASPIN"/>
    <property type="match status" value="1"/>
</dbReference>
<accession>A0A6C0JJX0</accession>
<dbReference type="EMBL" id="MN740428">
    <property type="protein sequence ID" value="QHU05932.1"/>
    <property type="molecule type" value="Genomic_DNA"/>
</dbReference>